<keyword evidence="5 8" id="KW-1133">Transmembrane helix</keyword>
<evidence type="ECO:0000256" key="1">
    <source>
        <dbReference type="ARBA" id="ARBA00004429"/>
    </source>
</evidence>
<dbReference type="PANTHER" id="PTHR33362:SF5">
    <property type="entry name" value="C4-DICARBOXYLATE TRAP TRANSPORTER LARGE PERMEASE PROTEIN DCTM"/>
    <property type="match status" value="1"/>
</dbReference>
<accession>A0A4R3LYA8</accession>
<evidence type="ECO:0000256" key="2">
    <source>
        <dbReference type="ARBA" id="ARBA00022475"/>
    </source>
</evidence>
<feature type="transmembrane region" description="Helical" evidence="8">
    <location>
        <begin position="174"/>
        <end position="200"/>
    </location>
</feature>
<organism evidence="10 11">
    <name type="scientific">Aquabacter spiritensis</name>
    <dbReference type="NCBI Taxonomy" id="933073"/>
    <lineage>
        <taxon>Bacteria</taxon>
        <taxon>Pseudomonadati</taxon>
        <taxon>Pseudomonadota</taxon>
        <taxon>Alphaproteobacteria</taxon>
        <taxon>Hyphomicrobiales</taxon>
        <taxon>Xanthobacteraceae</taxon>
        <taxon>Aquabacter</taxon>
    </lineage>
</organism>
<evidence type="ECO:0000256" key="7">
    <source>
        <dbReference type="RuleBase" id="RU369079"/>
    </source>
</evidence>
<feature type="transmembrane region" description="Helical" evidence="8">
    <location>
        <begin position="6"/>
        <end position="39"/>
    </location>
</feature>
<feature type="transmembrane region" description="Helical" evidence="8">
    <location>
        <begin position="99"/>
        <end position="122"/>
    </location>
</feature>
<feature type="transmembrane region" description="Helical" evidence="8">
    <location>
        <begin position="344"/>
        <end position="363"/>
    </location>
</feature>
<comment type="caution">
    <text evidence="10">The sequence shown here is derived from an EMBL/GenBank/DDBJ whole genome shotgun (WGS) entry which is preliminary data.</text>
</comment>
<evidence type="ECO:0000313" key="11">
    <source>
        <dbReference type="Proteomes" id="UP000294664"/>
    </source>
</evidence>
<sequence>MGSDIALMTVGLLVLLIVFGFHIAIALAACSVLGIYLMVGSWDAALAILESTAYEAIRKEVFAVIPLFVLMGDFVSRSGAAGDLYRACNRVLHFLPGRLAIATIAGNVVFGAVTGVSIAAAATFSRIAYPEMKKLGYRQSFSLGAIAGSASLGMLIPPSVLMIVWSILTEMSVGALFMAGLVPGLILAGTFGLYVVVAALRRPEIAPAGRDRGTLGDLPPPTTSERIGVLGVLGIVVLVIGGMWFGFFTPTEAAGFGTLFALALALLKGLRGKQILEAIIQSGRTTAPIMVLLISAQMYSRLLAFGGVVNAVQGTVLESGLGVVGILALMTIIWLILGALIDSVSIILLTVPIFAPIAVALGFDPLAFAIFGILIIEAGLLTPPFGLLVFTVKGCVADPSVTLRQIFAGAIPYTLAICFVGILVLLVPALASWLPKAMFG</sequence>
<dbReference type="OrthoDB" id="7339120at2"/>
<dbReference type="Proteomes" id="UP000294664">
    <property type="component" value="Unassembled WGS sequence"/>
</dbReference>
<dbReference type="AlphaFoldDB" id="A0A4R3LYA8"/>
<dbReference type="GO" id="GO:0022857">
    <property type="term" value="F:transmembrane transporter activity"/>
    <property type="evidence" value="ECO:0007669"/>
    <property type="project" value="UniProtKB-UniRule"/>
</dbReference>
<dbReference type="PANTHER" id="PTHR33362">
    <property type="entry name" value="SIALIC ACID TRAP TRANSPORTER PERMEASE PROTEIN SIAT-RELATED"/>
    <property type="match status" value="1"/>
</dbReference>
<evidence type="ECO:0000256" key="8">
    <source>
        <dbReference type="SAM" id="Phobius"/>
    </source>
</evidence>
<feature type="transmembrane region" description="Helical" evidence="8">
    <location>
        <begin position="227"/>
        <end position="247"/>
    </location>
</feature>
<feature type="transmembrane region" description="Helical" evidence="8">
    <location>
        <begin position="143"/>
        <end position="168"/>
    </location>
</feature>
<dbReference type="EMBL" id="SMAI01000004">
    <property type="protein sequence ID" value="TCT05684.1"/>
    <property type="molecule type" value="Genomic_DNA"/>
</dbReference>
<feature type="domain" description="TRAP C4-dicarboxylate transport system permease DctM subunit" evidence="9">
    <location>
        <begin position="11"/>
        <end position="430"/>
    </location>
</feature>
<comment type="function">
    <text evidence="7">Part of the tripartite ATP-independent periplasmic (TRAP) transport system.</text>
</comment>
<comment type="subcellular location">
    <subcellularLocation>
        <location evidence="1 7">Cell inner membrane</location>
        <topology evidence="1 7">Multi-pass membrane protein</topology>
    </subcellularLocation>
</comment>
<evidence type="ECO:0000313" key="10">
    <source>
        <dbReference type="EMBL" id="TCT05684.1"/>
    </source>
</evidence>
<feature type="transmembrane region" description="Helical" evidence="8">
    <location>
        <begin position="253"/>
        <end position="270"/>
    </location>
</feature>
<feature type="transmembrane region" description="Helical" evidence="8">
    <location>
        <begin position="413"/>
        <end position="434"/>
    </location>
</feature>
<keyword evidence="6 8" id="KW-0472">Membrane</keyword>
<keyword evidence="7" id="KW-0813">Transport</keyword>
<dbReference type="PIRSF" id="PIRSF006066">
    <property type="entry name" value="HI0050"/>
    <property type="match status" value="1"/>
</dbReference>
<feature type="transmembrane region" description="Helical" evidence="8">
    <location>
        <begin position="60"/>
        <end position="79"/>
    </location>
</feature>
<feature type="transmembrane region" description="Helical" evidence="8">
    <location>
        <begin position="369"/>
        <end position="392"/>
    </location>
</feature>
<feature type="transmembrane region" description="Helical" evidence="8">
    <location>
        <begin position="319"/>
        <end position="337"/>
    </location>
</feature>
<keyword evidence="11" id="KW-1185">Reference proteome</keyword>
<evidence type="ECO:0000256" key="4">
    <source>
        <dbReference type="ARBA" id="ARBA00022692"/>
    </source>
</evidence>
<dbReference type="Pfam" id="PF06808">
    <property type="entry name" value="DctM"/>
    <property type="match status" value="1"/>
</dbReference>
<name>A0A4R3LYA8_9HYPH</name>
<proteinExistence type="predicted"/>
<keyword evidence="2" id="KW-1003">Cell membrane</keyword>
<reference evidence="10 11" key="1">
    <citation type="submission" date="2019-03" db="EMBL/GenBank/DDBJ databases">
        <title>Genomic Encyclopedia of Type Strains, Phase IV (KMG-IV): sequencing the most valuable type-strain genomes for metagenomic binning, comparative biology and taxonomic classification.</title>
        <authorList>
            <person name="Goeker M."/>
        </authorList>
    </citation>
    <scope>NUCLEOTIDE SEQUENCE [LARGE SCALE GENOMIC DNA]</scope>
    <source>
        <strain evidence="10 11">DSM 9035</strain>
    </source>
</reference>
<evidence type="ECO:0000256" key="5">
    <source>
        <dbReference type="ARBA" id="ARBA00022989"/>
    </source>
</evidence>
<gene>
    <name evidence="10" type="ORF">EDC64_104242</name>
</gene>
<protein>
    <submittedName>
        <fullName evidence="10">Tripartite ATP-independent transporter DctM subunit</fullName>
    </submittedName>
</protein>
<evidence type="ECO:0000256" key="6">
    <source>
        <dbReference type="ARBA" id="ARBA00023136"/>
    </source>
</evidence>
<feature type="transmembrane region" description="Helical" evidence="8">
    <location>
        <begin position="291"/>
        <end position="313"/>
    </location>
</feature>
<dbReference type="GO" id="GO:0005886">
    <property type="term" value="C:plasma membrane"/>
    <property type="evidence" value="ECO:0007669"/>
    <property type="project" value="UniProtKB-SubCell"/>
</dbReference>
<keyword evidence="4 8" id="KW-0812">Transmembrane</keyword>
<dbReference type="InterPro" id="IPR004681">
    <property type="entry name" value="TRAP_DctM"/>
</dbReference>
<dbReference type="RefSeq" id="WP_132031012.1">
    <property type="nucleotide sequence ID" value="NZ_SMAI01000004.1"/>
</dbReference>
<dbReference type="InterPro" id="IPR010656">
    <property type="entry name" value="DctM"/>
</dbReference>
<keyword evidence="3 7" id="KW-0997">Cell inner membrane</keyword>
<evidence type="ECO:0000259" key="9">
    <source>
        <dbReference type="Pfam" id="PF06808"/>
    </source>
</evidence>
<evidence type="ECO:0000256" key="3">
    <source>
        <dbReference type="ARBA" id="ARBA00022519"/>
    </source>
</evidence>